<evidence type="ECO:0000313" key="2">
    <source>
        <dbReference type="EMBL" id="KAF3586970.1"/>
    </source>
</evidence>
<comment type="caution">
    <text evidence="2">The sequence shown here is derived from an EMBL/GenBank/DDBJ whole genome shotgun (WGS) entry which is preliminary data.</text>
</comment>
<gene>
    <name evidence="2" type="ORF">F2Q69_00026315</name>
</gene>
<evidence type="ECO:0000256" key="1">
    <source>
        <dbReference type="SAM" id="MobiDB-lite"/>
    </source>
</evidence>
<sequence length="80" mass="9283">MDSAAYKKREIQKQEEMKSLSAEAKRKGIEEKEEEARESAERQAAEREREPARAKRRHFLLTDLGKDLMLHMLQVSAAVI</sequence>
<feature type="compositionally biased region" description="Basic and acidic residues" evidence="1">
    <location>
        <begin position="1"/>
        <end position="53"/>
    </location>
</feature>
<reference evidence="2" key="1">
    <citation type="submission" date="2019-12" db="EMBL/GenBank/DDBJ databases">
        <title>Genome sequencing and annotation of Brassica cretica.</title>
        <authorList>
            <person name="Studholme D.J."/>
            <person name="Sarris P."/>
        </authorList>
    </citation>
    <scope>NUCLEOTIDE SEQUENCE</scope>
    <source>
        <strain evidence="2">PFS-109/04</strain>
        <tissue evidence="2">Leaf</tissue>
    </source>
</reference>
<name>A0A8S9S1F9_BRACR</name>
<organism evidence="2 3">
    <name type="scientific">Brassica cretica</name>
    <name type="common">Mustard</name>
    <dbReference type="NCBI Taxonomy" id="69181"/>
    <lineage>
        <taxon>Eukaryota</taxon>
        <taxon>Viridiplantae</taxon>
        <taxon>Streptophyta</taxon>
        <taxon>Embryophyta</taxon>
        <taxon>Tracheophyta</taxon>
        <taxon>Spermatophyta</taxon>
        <taxon>Magnoliopsida</taxon>
        <taxon>eudicotyledons</taxon>
        <taxon>Gunneridae</taxon>
        <taxon>Pentapetalae</taxon>
        <taxon>rosids</taxon>
        <taxon>malvids</taxon>
        <taxon>Brassicales</taxon>
        <taxon>Brassicaceae</taxon>
        <taxon>Brassiceae</taxon>
        <taxon>Brassica</taxon>
    </lineage>
</organism>
<feature type="region of interest" description="Disordered" evidence="1">
    <location>
        <begin position="1"/>
        <end position="55"/>
    </location>
</feature>
<dbReference type="EMBL" id="QGKX02000088">
    <property type="protein sequence ID" value="KAF3586970.1"/>
    <property type="molecule type" value="Genomic_DNA"/>
</dbReference>
<dbReference type="AlphaFoldDB" id="A0A8S9S1F9"/>
<protein>
    <submittedName>
        <fullName evidence="2">Uncharacterized protein</fullName>
    </submittedName>
</protein>
<proteinExistence type="predicted"/>
<evidence type="ECO:0000313" key="3">
    <source>
        <dbReference type="Proteomes" id="UP000712600"/>
    </source>
</evidence>
<accession>A0A8S9S1F9</accession>
<dbReference type="Proteomes" id="UP000712600">
    <property type="component" value="Unassembled WGS sequence"/>
</dbReference>